<dbReference type="InterPro" id="IPR036388">
    <property type="entry name" value="WH-like_DNA-bd_sf"/>
</dbReference>
<dbReference type="AlphaFoldDB" id="A0A378RKU3"/>
<name>A0A378RKU3_MYROD</name>
<dbReference type="PANTHER" id="PTHR33204">
    <property type="entry name" value="TRANSCRIPTIONAL REGULATOR, MARR FAMILY"/>
    <property type="match status" value="1"/>
</dbReference>
<accession>A0A378RKU3</accession>
<evidence type="ECO:0000313" key="6">
    <source>
        <dbReference type="Proteomes" id="UP000255024"/>
    </source>
</evidence>
<keyword evidence="2" id="KW-0238">DNA-binding</keyword>
<evidence type="ECO:0000256" key="1">
    <source>
        <dbReference type="ARBA" id="ARBA00023015"/>
    </source>
</evidence>
<dbReference type="Gene3D" id="1.10.10.10">
    <property type="entry name" value="Winged helix-like DNA-binding domain superfamily/Winged helix DNA-binding domain"/>
    <property type="match status" value="1"/>
</dbReference>
<evidence type="ECO:0000313" key="5">
    <source>
        <dbReference type="EMBL" id="STZ27673.1"/>
    </source>
</evidence>
<keyword evidence="6" id="KW-1185">Reference proteome</keyword>
<protein>
    <submittedName>
        <fullName evidence="5">Uncharacterized HTH-type transcriptional regulator ytcD</fullName>
    </submittedName>
</protein>
<dbReference type="RefSeq" id="WP_115091652.1">
    <property type="nucleotide sequence ID" value="NZ_CP068107.1"/>
</dbReference>
<proteinExistence type="predicted"/>
<organism evidence="5 6">
    <name type="scientific">Myroides odoratus</name>
    <name type="common">Flavobacterium odoratum</name>
    <dbReference type="NCBI Taxonomy" id="256"/>
    <lineage>
        <taxon>Bacteria</taxon>
        <taxon>Pseudomonadati</taxon>
        <taxon>Bacteroidota</taxon>
        <taxon>Flavobacteriia</taxon>
        <taxon>Flavobacteriales</taxon>
        <taxon>Flavobacteriaceae</taxon>
        <taxon>Myroides</taxon>
    </lineage>
</organism>
<dbReference type="GO" id="GO:0003677">
    <property type="term" value="F:DNA binding"/>
    <property type="evidence" value="ECO:0007669"/>
    <property type="project" value="UniProtKB-KW"/>
</dbReference>
<gene>
    <name evidence="5" type="primary">ytcD_2</name>
    <name evidence="5" type="ORF">NCTC11179_01209</name>
</gene>
<dbReference type="SUPFAM" id="SSF46785">
    <property type="entry name" value="Winged helix' DNA-binding domain"/>
    <property type="match status" value="1"/>
</dbReference>
<keyword evidence="1" id="KW-0805">Transcription regulation</keyword>
<reference evidence="5 6" key="1">
    <citation type="submission" date="2018-06" db="EMBL/GenBank/DDBJ databases">
        <authorList>
            <consortium name="Pathogen Informatics"/>
            <person name="Doyle S."/>
        </authorList>
    </citation>
    <scope>NUCLEOTIDE SEQUENCE [LARGE SCALE GENOMIC DNA]</scope>
    <source>
        <strain evidence="5 6">NCTC11179</strain>
    </source>
</reference>
<dbReference type="PROSITE" id="PS51118">
    <property type="entry name" value="HTH_HXLR"/>
    <property type="match status" value="1"/>
</dbReference>
<dbReference type="InterPro" id="IPR036390">
    <property type="entry name" value="WH_DNA-bd_sf"/>
</dbReference>
<keyword evidence="3" id="KW-0804">Transcription</keyword>
<dbReference type="Proteomes" id="UP000255024">
    <property type="component" value="Unassembled WGS sequence"/>
</dbReference>
<dbReference type="Pfam" id="PF01638">
    <property type="entry name" value="HxlR"/>
    <property type="match status" value="1"/>
</dbReference>
<evidence type="ECO:0000256" key="2">
    <source>
        <dbReference type="ARBA" id="ARBA00023125"/>
    </source>
</evidence>
<dbReference type="EMBL" id="UGQL01000001">
    <property type="protein sequence ID" value="STZ27673.1"/>
    <property type="molecule type" value="Genomic_DNA"/>
</dbReference>
<feature type="domain" description="HTH hxlR-type" evidence="4">
    <location>
        <begin position="7"/>
        <end position="105"/>
    </location>
</feature>
<dbReference type="InterPro" id="IPR002577">
    <property type="entry name" value="HTH_HxlR"/>
</dbReference>
<evidence type="ECO:0000259" key="4">
    <source>
        <dbReference type="PROSITE" id="PS51118"/>
    </source>
</evidence>
<evidence type="ECO:0000256" key="3">
    <source>
        <dbReference type="ARBA" id="ARBA00023163"/>
    </source>
</evidence>
<sequence>MATLDLHTIQHTLHCISGKWRIPILIALFHLDKARYSSIQQYLPKIGSKMLTSELKILEQLNLIERIITETPVTIEYQLSAKGQSLRPVLEALSGWGANELPVKATQLTAENKHEINHFLTINI</sequence>